<evidence type="ECO:0000313" key="3">
    <source>
        <dbReference type="Proteomes" id="UP001518989"/>
    </source>
</evidence>
<dbReference type="InterPro" id="IPR029044">
    <property type="entry name" value="Nucleotide-diphossugar_trans"/>
</dbReference>
<dbReference type="Proteomes" id="UP001518989">
    <property type="component" value="Unassembled WGS sequence"/>
</dbReference>
<keyword evidence="3" id="KW-1185">Reference proteome</keyword>
<name>A0ABS3KMX7_9PROT</name>
<dbReference type="Gene3D" id="3.90.550.10">
    <property type="entry name" value="Spore Coat Polysaccharide Biosynthesis Protein SpsA, Chain A"/>
    <property type="match status" value="1"/>
</dbReference>
<feature type="domain" description="Glycosyltransferase 2-like" evidence="1">
    <location>
        <begin position="21"/>
        <end position="185"/>
    </location>
</feature>
<reference evidence="2 3" key="1">
    <citation type="submission" date="2020-09" db="EMBL/GenBank/DDBJ databases">
        <title>Roseomonas.</title>
        <authorList>
            <person name="Zhu W."/>
        </authorList>
    </citation>
    <scope>NUCLEOTIDE SEQUENCE [LARGE SCALE GENOMIC DNA]</scope>
    <source>
        <strain evidence="2 3">573</strain>
    </source>
</reference>
<dbReference type="RefSeq" id="WP_207416228.1">
    <property type="nucleotide sequence ID" value="NZ_CP061177.1"/>
</dbReference>
<dbReference type="EMBL" id="JACTNG010000003">
    <property type="protein sequence ID" value="MBO1078792.1"/>
    <property type="molecule type" value="Genomic_DNA"/>
</dbReference>
<comment type="caution">
    <text evidence="2">The sequence shown here is derived from an EMBL/GenBank/DDBJ whole genome shotgun (WGS) entry which is preliminary data.</text>
</comment>
<dbReference type="PANTHER" id="PTHR43685:SF2">
    <property type="entry name" value="GLYCOSYLTRANSFERASE 2-LIKE DOMAIN-CONTAINING PROTEIN"/>
    <property type="match status" value="1"/>
</dbReference>
<organism evidence="2 3">
    <name type="scientific">Roseomonas haemaphysalidis</name>
    <dbReference type="NCBI Taxonomy" id="2768162"/>
    <lineage>
        <taxon>Bacteria</taxon>
        <taxon>Pseudomonadati</taxon>
        <taxon>Pseudomonadota</taxon>
        <taxon>Alphaproteobacteria</taxon>
        <taxon>Acetobacterales</taxon>
        <taxon>Roseomonadaceae</taxon>
        <taxon>Roseomonas</taxon>
    </lineage>
</organism>
<protein>
    <submittedName>
        <fullName evidence="2">Glycosyltransferase</fullName>
    </submittedName>
</protein>
<evidence type="ECO:0000313" key="2">
    <source>
        <dbReference type="EMBL" id="MBO1078792.1"/>
    </source>
</evidence>
<dbReference type="Pfam" id="PF00535">
    <property type="entry name" value="Glycos_transf_2"/>
    <property type="match status" value="1"/>
</dbReference>
<dbReference type="InterPro" id="IPR001173">
    <property type="entry name" value="Glyco_trans_2-like"/>
</dbReference>
<gene>
    <name evidence="2" type="ORF">IAI61_07110</name>
</gene>
<dbReference type="SUPFAM" id="SSF53448">
    <property type="entry name" value="Nucleotide-diphospho-sugar transferases"/>
    <property type="match status" value="1"/>
</dbReference>
<dbReference type="InterPro" id="IPR050834">
    <property type="entry name" value="Glycosyltransf_2"/>
</dbReference>
<proteinExistence type="predicted"/>
<accession>A0ABS3KMX7</accession>
<dbReference type="PANTHER" id="PTHR43685">
    <property type="entry name" value="GLYCOSYLTRANSFERASE"/>
    <property type="match status" value="1"/>
</dbReference>
<evidence type="ECO:0000259" key="1">
    <source>
        <dbReference type="Pfam" id="PF00535"/>
    </source>
</evidence>
<sequence>MFGLFRRKPAPPRSAGAARVSVVVPLYNHAGYITPAIESVLAQGEVVREVVVIDDGSTDDSAEVMRLLAARDTRIRFRGQPNQGAHATINAGIGECGGEFVAILNSDDAWLPGRLDALALLLDAQPDADLAASAISFMDGKGEAIANPWYDEAMGFLRAGADTGTALVNANFLMTTSNFLFRRDLVGRIGGFAALRYTHDLDFALRALALGHRLALSDEVLLRYRLHGSNTISEDHRKVRLEWAACASAYLTLLWDRPGTPEPDWQAAGAVQAVLQRHELARAAGPCMAYLRRHGGGRLDSGPLLQDAAFRARMLEWV</sequence>